<dbReference type="Gene3D" id="2.30.30.870">
    <property type="entry name" value="Pelota, domain A"/>
    <property type="match status" value="1"/>
</dbReference>
<keyword evidence="11" id="KW-1185">Reference proteome</keyword>
<reference evidence="9" key="1">
    <citation type="journal article" date="2021" name="Proc. Natl. Acad. Sci. U.S.A.">
        <title>Three genomes in the algal genus Volvox reveal the fate of a haploid sex-determining region after a transition to homothallism.</title>
        <authorList>
            <person name="Yamamoto K."/>
            <person name="Hamaji T."/>
            <person name="Kawai-Toyooka H."/>
            <person name="Matsuzaki R."/>
            <person name="Takahashi F."/>
            <person name="Nishimura Y."/>
            <person name="Kawachi M."/>
            <person name="Noguchi H."/>
            <person name="Minakuchi Y."/>
            <person name="Umen J.G."/>
            <person name="Toyoda A."/>
            <person name="Nozaki H."/>
        </authorList>
    </citation>
    <scope>NUCLEOTIDE SEQUENCE</scope>
    <source>
        <strain evidence="9">NIES-3785</strain>
        <strain evidence="8">NIES-3786</strain>
    </source>
</reference>
<dbReference type="Pfam" id="PF03464">
    <property type="entry name" value="eRF1_2"/>
    <property type="match status" value="1"/>
</dbReference>
<dbReference type="GO" id="GO:0070651">
    <property type="term" value="P:nonfunctional rRNA decay"/>
    <property type="evidence" value="ECO:0007669"/>
    <property type="project" value="TreeGrafter"/>
</dbReference>
<dbReference type="OrthoDB" id="10249111at2759"/>
<dbReference type="AlphaFoldDB" id="A0A8J4GE04"/>
<dbReference type="PANTHER" id="PTHR10853:SF0">
    <property type="entry name" value="PROTEIN PELOTA HOMOLOG"/>
    <property type="match status" value="1"/>
</dbReference>
<evidence type="ECO:0000256" key="3">
    <source>
        <dbReference type="ARBA" id="ARBA00009504"/>
    </source>
</evidence>
<comment type="similarity">
    <text evidence="3 6">Belongs to the eukaryotic release factor 1 family. Pelota subfamily.</text>
</comment>
<dbReference type="InterPro" id="IPR058547">
    <property type="entry name" value="Pelota_N"/>
</dbReference>
<evidence type="ECO:0000256" key="2">
    <source>
        <dbReference type="ARBA" id="ARBA00004496"/>
    </source>
</evidence>
<dbReference type="InterPro" id="IPR038069">
    <property type="entry name" value="Pelota/DOM34_N"/>
</dbReference>
<dbReference type="EMBL" id="BNCQ01000019">
    <property type="protein sequence ID" value="GIM05716.1"/>
    <property type="molecule type" value="Genomic_DNA"/>
</dbReference>
<evidence type="ECO:0000313" key="11">
    <source>
        <dbReference type="Proteomes" id="UP000747110"/>
    </source>
</evidence>
<dbReference type="InterPro" id="IPR005141">
    <property type="entry name" value="eRF1_2"/>
</dbReference>
<organism evidence="9 10">
    <name type="scientific">Volvox reticuliferus</name>
    <dbReference type="NCBI Taxonomy" id="1737510"/>
    <lineage>
        <taxon>Eukaryota</taxon>
        <taxon>Viridiplantae</taxon>
        <taxon>Chlorophyta</taxon>
        <taxon>core chlorophytes</taxon>
        <taxon>Chlorophyceae</taxon>
        <taxon>CS clade</taxon>
        <taxon>Chlamydomonadales</taxon>
        <taxon>Volvocaceae</taxon>
        <taxon>Volvox</taxon>
    </lineage>
</organism>
<evidence type="ECO:0000256" key="1">
    <source>
        <dbReference type="ARBA" id="ARBA00001968"/>
    </source>
</evidence>
<dbReference type="Gene3D" id="3.30.1330.30">
    <property type="match status" value="1"/>
</dbReference>
<evidence type="ECO:0000256" key="5">
    <source>
        <dbReference type="ARBA" id="ARBA00022723"/>
    </source>
</evidence>
<dbReference type="NCBIfam" id="TIGR00111">
    <property type="entry name" value="pelota"/>
    <property type="match status" value="1"/>
</dbReference>
<evidence type="ECO:0000259" key="7">
    <source>
        <dbReference type="SMART" id="SM01194"/>
    </source>
</evidence>
<evidence type="ECO:0000313" key="8">
    <source>
        <dbReference type="EMBL" id="GIL69794.1"/>
    </source>
</evidence>
<dbReference type="GO" id="GO:0046872">
    <property type="term" value="F:metal ion binding"/>
    <property type="evidence" value="ECO:0007669"/>
    <property type="project" value="UniProtKB-KW"/>
</dbReference>
<dbReference type="GO" id="GO:0071025">
    <property type="term" value="P:RNA surveillance"/>
    <property type="evidence" value="ECO:0007669"/>
    <property type="project" value="InterPro"/>
</dbReference>
<dbReference type="EMBL" id="BNCP01000001">
    <property type="protein sequence ID" value="GIL69794.1"/>
    <property type="molecule type" value="Genomic_DNA"/>
</dbReference>
<gene>
    <name evidence="8" type="ORF">Vretifemale_597</name>
    <name evidence="9" type="ORF">Vretimale_10154</name>
</gene>
<dbReference type="PANTHER" id="PTHR10853">
    <property type="entry name" value="PELOTA"/>
    <property type="match status" value="1"/>
</dbReference>
<dbReference type="GO" id="GO:0070481">
    <property type="term" value="P:nuclear-transcribed mRNA catabolic process, non-stop decay"/>
    <property type="evidence" value="ECO:0007669"/>
    <property type="project" value="InterPro"/>
</dbReference>
<dbReference type="GO" id="GO:0005737">
    <property type="term" value="C:cytoplasm"/>
    <property type="evidence" value="ECO:0007669"/>
    <property type="project" value="UniProtKB-SubCell"/>
</dbReference>
<dbReference type="Proteomes" id="UP000747110">
    <property type="component" value="Unassembled WGS sequence"/>
</dbReference>
<dbReference type="InterPro" id="IPR005142">
    <property type="entry name" value="eRF1_3"/>
</dbReference>
<evidence type="ECO:0000313" key="9">
    <source>
        <dbReference type="EMBL" id="GIM05716.1"/>
    </source>
</evidence>
<evidence type="ECO:0000256" key="4">
    <source>
        <dbReference type="ARBA" id="ARBA00022490"/>
    </source>
</evidence>
<dbReference type="FunFam" id="3.30.1330.30:FF:000008">
    <property type="entry name" value="Protein pelota homolog"/>
    <property type="match status" value="1"/>
</dbReference>
<keyword evidence="4 6" id="KW-0963">Cytoplasm</keyword>
<dbReference type="InterPro" id="IPR029064">
    <property type="entry name" value="Ribosomal_eL30-like_sf"/>
</dbReference>
<evidence type="ECO:0000313" key="10">
    <source>
        <dbReference type="Proteomes" id="UP000722791"/>
    </source>
</evidence>
<dbReference type="SUPFAM" id="SSF53137">
    <property type="entry name" value="Translational machinery components"/>
    <property type="match status" value="1"/>
</dbReference>
<name>A0A8J4GE04_9CHLO</name>
<feature type="domain" description="eRF1/Pelota-like N-terminal" evidence="7">
    <location>
        <begin position="1"/>
        <end position="129"/>
    </location>
</feature>
<sequence>MKLLAESFAKGAEGYIKLLPEEAEDMWHVYNLAREGDHITATTFRKVQVDKGTGADTERLKLKLTLQVETIEFDAEGGVIRIKGRNLTESEHIKLGAYHSLELELGRAFTLFKAAWDALDIERVRQATDVALSADLAAVLITEGLANVCLVGGSTTLVRARVEANLPRKRGAAALGYDKAWNRFLEHVFNAVVRHVDFSVVKCLVIAGPGFAKDQFKDYMDAEAVRRDVRPLIENKDKMMLASASTAYKHSLKEVLSCPGIAARIKDTKAAREVAVLQDFYDLLSTDSSRAFYGPGHVFAAAELGAIQVLLISDSLFRINHVEKRRKYAELVEGVREAGGEALIFSAMHISGEQLTQLSGIAAILRFPLPELEDMEIPADGLAEQ</sequence>
<dbReference type="InterPro" id="IPR005140">
    <property type="entry name" value="eRF1_Pelota-like_N"/>
</dbReference>
<keyword evidence="5 6" id="KW-0479">Metal-binding</keyword>
<dbReference type="FunFam" id="3.30.420.60:FF:000002">
    <property type="entry name" value="Protein pelota homolog"/>
    <property type="match status" value="1"/>
</dbReference>
<dbReference type="GO" id="GO:0070966">
    <property type="term" value="P:nuclear-transcribed mRNA catabolic process, no-go decay"/>
    <property type="evidence" value="ECO:0007669"/>
    <property type="project" value="InterPro"/>
</dbReference>
<protein>
    <recommendedName>
        <fullName evidence="6">Protein pelota homolog</fullName>
    </recommendedName>
</protein>
<dbReference type="GO" id="GO:0032790">
    <property type="term" value="P:ribosome disassembly"/>
    <property type="evidence" value="ECO:0007669"/>
    <property type="project" value="TreeGrafter"/>
</dbReference>
<dbReference type="InterPro" id="IPR042226">
    <property type="entry name" value="eFR1_2_sf"/>
</dbReference>
<dbReference type="FunFam" id="2.30.30.870:FF:000001">
    <property type="entry name" value="Protein pelota homolog"/>
    <property type="match status" value="1"/>
</dbReference>
<dbReference type="InterPro" id="IPR004405">
    <property type="entry name" value="TF_pelota"/>
</dbReference>
<comment type="caution">
    <text evidence="9">The sequence shown here is derived from an EMBL/GenBank/DDBJ whole genome shotgun (WGS) entry which is preliminary data.</text>
</comment>
<comment type="cofactor">
    <cofactor evidence="1 6">
        <name>a divalent metal cation</name>
        <dbReference type="ChEBI" id="CHEBI:60240"/>
    </cofactor>
</comment>
<evidence type="ECO:0000256" key="6">
    <source>
        <dbReference type="RuleBase" id="RU362019"/>
    </source>
</evidence>
<dbReference type="SUPFAM" id="SSF55315">
    <property type="entry name" value="L30e-like"/>
    <property type="match status" value="1"/>
</dbReference>
<dbReference type="SUPFAM" id="SSF159065">
    <property type="entry name" value="Dom34/Pelota N-terminal domain-like"/>
    <property type="match status" value="1"/>
</dbReference>
<dbReference type="Gene3D" id="3.30.420.60">
    <property type="entry name" value="eRF1 domain 2"/>
    <property type="match status" value="1"/>
</dbReference>
<comment type="subcellular location">
    <subcellularLocation>
        <location evidence="2 6">Cytoplasm</location>
    </subcellularLocation>
</comment>
<accession>A0A8J4GE04</accession>
<proteinExistence type="inferred from homology"/>
<dbReference type="SMART" id="SM01194">
    <property type="entry name" value="eRF1_1"/>
    <property type="match status" value="1"/>
</dbReference>
<dbReference type="Pfam" id="PF26356">
    <property type="entry name" value="Pelota_N"/>
    <property type="match status" value="1"/>
</dbReference>
<comment type="function">
    <text evidence="6">Component of the Pelota-HBS1L complex, a complex that recognizes stalled ribosomes and triggers the No-Go Decay (NGD) pathway. In the Pelota-HBS1L complex, pelo recognizes ribosomes stalled at the 3' end of an mRNA and engages stalled ribosomes by destabilizing mRNA in the mRNA channel.</text>
</comment>
<dbReference type="Proteomes" id="UP000722791">
    <property type="component" value="Unassembled WGS sequence"/>
</dbReference>
<dbReference type="Pfam" id="PF03465">
    <property type="entry name" value="eRF1_3"/>
    <property type="match status" value="1"/>
</dbReference>